<dbReference type="Pfam" id="PF13181">
    <property type="entry name" value="TPR_8"/>
    <property type="match status" value="1"/>
</dbReference>
<feature type="compositionally biased region" description="Polar residues" evidence="4">
    <location>
        <begin position="1"/>
        <end position="22"/>
    </location>
</feature>
<accession>A0A6A5CIX1</accession>
<dbReference type="Proteomes" id="UP000444721">
    <property type="component" value="Unassembled WGS sequence"/>
</dbReference>
<proteinExistence type="predicted"/>
<feature type="repeat" description="TPR" evidence="3">
    <location>
        <begin position="208"/>
        <end position="241"/>
    </location>
</feature>
<feature type="repeat" description="TPR" evidence="3">
    <location>
        <begin position="174"/>
        <end position="207"/>
    </location>
</feature>
<feature type="repeat" description="TPR" evidence="3">
    <location>
        <begin position="277"/>
        <end position="310"/>
    </location>
</feature>
<evidence type="ECO:0000256" key="1">
    <source>
        <dbReference type="ARBA" id="ARBA00022737"/>
    </source>
</evidence>
<keyword evidence="6" id="KW-1185">Reference proteome</keyword>
<dbReference type="VEuPathDB" id="AmoebaDB:FDP41_000197"/>
<dbReference type="OMA" id="DCYVHLQ"/>
<feature type="region of interest" description="Disordered" evidence="4">
    <location>
        <begin position="1"/>
        <end position="24"/>
    </location>
</feature>
<dbReference type="Pfam" id="PF13432">
    <property type="entry name" value="TPR_16"/>
    <property type="match status" value="1"/>
</dbReference>
<dbReference type="Pfam" id="PF07719">
    <property type="entry name" value="TPR_2"/>
    <property type="match status" value="1"/>
</dbReference>
<dbReference type="EMBL" id="VFQX01000001">
    <property type="protein sequence ID" value="KAF0985158.1"/>
    <property type="molecule type" value="Genomic_DNA"/>
</dbReference>
<feature type="repeat" description="TPR" evidence="3">
    <location>
        <begin position="345"/>
        <end position="378"/>
    </location>
</feature>
<keyword evidence="2 3" id="KW-0802">TPR repeat</keyword>
<dbReference type="GeneID" id="68107415"/>
<feature type="region of interest" description="Disordered" evidence="4">
    <location>
        <begin position="536"/>
        <end position="556"/>
    </location>
</feature>
<dbReference type="PROSITE" id="PS50005">
    <property type="entry name" value="TPR"/>
    <property type="match status" value="4"/>
</dbReference>
<evidence type="ECO:0000256" key="4">
    <source>
        <dbReference type="SAM" id="MobiDB-lite"/>
    </source>
</evidence>
<feature type="compositionally biased region" description="Basic and acidic residues" evidence="4">
    <location>
        <begin position="544"/>
        <end position="556"/>
    </location>
</feature>
<gene>
    <name evidence="5" type="ORF">FDP41_000197</name>
</gene>
<dbReference type="RefSeq" id="XP_044569871.1">
    <property type="nucleotide sequence ID" value="XM_044705112.1"/>
</dbReference>
<dbReference type="SUPFAM" id="SSF48452">
    <property type="entry name" value="TPR-like"/>
    <property type="match status" value="2"/>
</dbReference>
<dbReference type="InterPro" id="IPR013105">
    <property type="entry name" value="TPR_2"/>
</dbReference>
<evidence type="ECO:0000313" key="6">
    <source>
        <dbReference type="Proteomes" id="UP000444721"/>
    </source>
</evidence>
<dbReference type="VEuPathDB" id="AmoebaDB:NfTy_025040"/>
<protein>
    <submittedName>
        <fullName evidence="5">Uncharacterized protein</fullName>
    </submittedName>
</protein>
<sequence>MSSLTVGSSVQQQRSSLQNPSNRIKKEKLPLSYNSHVVFNDLNQPIIKLNRLYCTNSSEKRTPKYYGEKYKTYYQSLYHSKFIESKEREKRKLCPVERKKKTPFELLSTEFSRKLVEDYKNTRKESKAFKPSQEEVKLERERKLELAKQHYVNEEFSEAVALFQECINEGMRSAENYSMYGEALWRIANYEDALKQLSICISLDPHISSAYYIRGDCYVHLQDYENGKREFEKYLKIEHPTKTVLVSLGKCCSTLRDLNGAFYSFNRIIAEVDNQDPYIYFLRGDILFQMGHKEEAQKDFQKIRDLDPTFCVQYQTSAKHCEDAGDIGEAVSIYEALVKIQPANMEYLTHYGHLLMELGRTDEAMICFSRCIEKKPIENPSLLADAYVTKSMILTEQNDIEKALFTLNVGIGDLPDEPSLYKCRGTCHLLLNLTREAKQDFESVLQLDLKNEHTDGFMYKFLAEYYFEEKDNAEQALDYFLCSAKLGFLKGLWASCKEEVDRPKFGKYTQPLIEETKAQLACCLLVAQTKLERTLESPLEQEDESKKSKPPQKKDKKIEKIPSLFDLATSAFMLGFNTLDKEVPYIPTRLESKLFRIYKERHATVTTARTSNSRGATRK</sequence>
<evidence type="ECO:0000256" key="3">
    <source>
        <dbReference type="PROSITE-ProRule" id="PRU00339"/>
    </source>
</evidence>
<organism evidence="5 6">
    <name type="scientific">Naegleria fowleri</name>
    <name type="common">Brain eating amoeba</name>
    <dbReference type="NCBI Taxonomy" id="5763"/>
    <lineage>
        <taxon>Eukaryota</taxon>
        <taxon>Discoba</taxon>
        <taxon>Heterolobosea</taxon>
        <taxon>Tetramitia</taxon>
        <taxon>Eutetramitia</taxon>
        <taxon>Vahlkampfiidae</taxon>
        <taxon>Naegleria</taxon>
    </lineage>
</organism>
<keyword evidence="1" id="KW-0677">Repeat</keyword>
<dbReference type="PANTHER" id="PTHR44858">
    <property type="entry name" value="TETRATRICOPEPTIDE REPEAT PROTEIN 6"/>
    <property type="match status" value="1"/>
</dbReference>
<evidence type="ECO:0000313" key="5">
    <source>
        <dbReference type="EMBL" id="KAF0985158.1"/>
    </source>
</evidence>
<dbReference type="AlphaFoldDB" id="A0A6A5CIX1"/>
<dbReference type="SMART" id="SM00028">
    <property type="entry name" value="TPR"/>
    <property type="match status" value="6"/>
</dbReference>
<reference evidence="5 6" key="1">
    <citation type="journal article" date="2019" name="Sci. Rep.">
        <title>Nanopore sequencing improves the draft genome of the human pathogenic amoeba Naegleria fowleri.</title>
        <authorList>
            <person name="Liechti N."/>
            <person name="Schurch N."/>
            <person name="Bruggmann R."/>
            <person name="Wittwer M."/>
        </authorList>
    </citation>
    <scope>NUCLEOTIDE SEQUENCE [LARGE SCALE GENOMIC DNA]</scope>
    <source>
        <strain evidence="5 6">ATCC 30894</strain>
    </source>
</reference>
<evidence type="ECO:0000256" key="2">
    <source>
        <dbReference type="ARBA" id="ARBA00022803"/>
    </source>
</evidence>
<dbReference type="InterPro" id="IPR050498">
    <property type="entry name" value="Ycf3"/>
</dbReference>
<dbReference type="PANTHER" id="PTHR44858:SF1">
    <property type="entry name" value="UDP-N-ACETYLGLUCOSAMINE--PEPTIDE N-ACETYLGLUCOSAMINYLTRANSFERASE SPINDLY-RELATED"/>
    <property type="match status" value="1"/>
</dbReference>
<dbReference type="VEuPathDB" id="AmoebaDB:NF0012100"/>
<dbReference type="InterPro" id="IPR011990">
    <property type="entry name" value="TPR-like_helical_dom_sf"/>
</dbReference>
<dbReference type="Gene3D" id="1.25.40.10">
    <property type="entry name" value="Tetratricopeptide repeat domain"/>
    <property type="match status" value="2"/>
</dbReference>
<comment type="caution">
    <text evidence="5">The sequence shown here is derived from an EMBL/GenBank/DDBJ whole genome shotgun (WGS) entry which is preliminary data.</text>
</comment>
<dbReference type="InterPro" id="IPR019734">
    <property type="entry name" value="TPR_rpt"/>
</dbReference>
<dbReference type="OrthoDB" id="2942533at2759"/>
<name>A0A6A5CIX1_NAEFO</name>